<dbReference type="RefSeq" id="WP_090234634.1">
    <property type="nucleotide sequence ID" value="NZ_FOJW01000003.1"/>
</dbReference>
<dbReference type="PANTHER" id="PTHR30041">
    <property type="entry name" value="ARSENATE REDUCTASE"/>
    <property type="match status" value="1"/>
</dbReference>
<dbReference type="NCBIfam" id="TIGR01617">
    <property type="entry name" value="arsC_related"/>
    <property type="match status" value="1"/>
</dbReference>
<keyword evidence="3" id="KW-1185">Reference proteome</keyword>
<dbReference type="AlphaFoldDB" id="A0A1I0WQH0"/>
<dbReference type="InterPro" id="IPR006504">
    <property type="entry name" value="Tscrpt_reg_Spx/MgsR"/>
</dbReference>
<dbReference type="EMBL" id="FOJW01000003">
    <property type="protein sequence ID" value="SFA90400.1"/>
    <property type="molecule type" value="Genomic_DNA"/>
</dbReference>
<proteinExistence type="inferred from homology"/>
<accession>A0A1I0WQH0</accession>
<dbReference type="PROSITE" id="PS51353">
    <property type="entry name" value="ARSC"/>
    <property type="match status" value="1"/>
</dbReference>
<dbReference type="PANTHER" id="PTHR30041:SF8">
    <property type="entry name" value="PROTEIN YFFB"/>
    <property type="match status" value="1"/>
</dbReference>
<organism evidence="2 3">
    <name type="scientific">Lentibacillus halodurans</name>
    <dbReference type="NCBI Taxonomy" id="237679"/>
    <lineage>
        <taxon>Bacteria</taxon>
        <taxon>Bacillati</taxon>
        <taxon>Bacillota</taxon>
        <taxon>Bacilli</taxon>
        <taxon>Bacillales</taxon>
        <taxon>Bacillaceae</taxon>
        <taxon>Lentibacillus</taxon>
    </lineage>
</organism>
<dbReference type="OrthoDB" id="9794155at2"/>
<evidence type="ECO:0000256" key="1">
    <source>
        <dbReference type="PROSITE-ProRule" id="PRU01282"/>
    </source>
</evidence>
<name>A0A1I0WQH0_9BACI</name>
<gene>
    <name evidence="2" type="ORF">SAMN04488072_103174</name>
</gene>
<sequence>MALTFYWYPNCGTCQKAKKWLDEHEIDYTSIHIVDEPPTKEQLLSFISKSDLPAKKFFNTSGKKYREQNIKDKMKDASPEEMAEMLASDGMLIKRPIITDGKKVTVGFKEETFTETWLQK</sequence>
<dbReference type="Gene3D" id="3.40.30.10">
    <property type="entry name" value="Glutaredoxin"/>
    <property type="match status" value="1"/>
</dbReference>
<dbReference type="PROSITE" id="PS51354">
    <property type="entry name" value="GLUTAREDOXIN_2"/>
    <property type="match status" value="1"/>
</dbReference>
<reference evidence="2 3" key="1">
    <citation type="submission" date="2016-10" db="EMBL/GenBank/DDBJ databases">
        <authorList>
            <person name="de Groot N.N."/>
        </authorList>
    </citation>
    <scope>NUCLEOTIDE SEQUENCE [LARGE SCALE GENOMIC DNA]</scope>
    <source>
        <strain evidence="2 3">CGMCC 1.3702</strain>
    </source>
</reference>
<dbReference type="STRING" id="237679.SAMN04488072_103174"/>
<dbReference type="CDD" id="cd03036">
    <property type="entry name" value="ArsC_like"/>
    <property type="match status" value="1"/>
</dbReference>
<evidence type="ECO:0000313" key="3">
    <source>
        <dbReference type="Proteomes" id="UP000198642"/>
    </source>
</evidence>
<dbReference type="SUPFAM" id="SSF52833">
    <property type="entry name" value="Thioredoxin-like"/>
    <property type="match status" value="1"/>
</dbReference>
<protein>
    <submittedName>
        <fullName evidence="2">Arsenate reductase</fullName>
    </submittedName>
</protein>
<evidence type="ECO:0000313" key="2">
    <source>
        <dbReference type="EMBL" id="SFA90400.1"/>
    </source>
</evidence>
<dbReference type="InterPro" id="IPR006660">
    <property type="entry name" value="Arsenate_reductase-like"/>
</dbReference>
<dbReference type="Proteomes" id="UP000198642">
    <property type="component" value="Unassembled WGS sequence"/>
</dbReference>
<dbReference type="Pfam" id="PF03960">
    <property type="entry name" value="ArsC"/>
    <property type="match status" value="1"/>
</dbReference>
<comment type="similarity">
    <text evidence="1">Belongs to the ArsC family.</text>
</comment>
<dbReference type="InterPro" id="IPR036249">
    <property type="entry name" value="Thioredoxin-like_sf"/>
</dbReference>